<protein>
    <submittedName>
        <fullName evidence="1">DUF4280 domain-containing protein</fullName>
    </submittedName>
</protein>
<reference evidence="2" key="1">
    <citation type="journal article" date="2019" name="Int. J. Syst. Evol. Microbiol.">
        <title>The Global Catalogue of Microorganisms (GCM) 10K type strain sequencing project: providing services to taxonomists for standard genome sequencing and annotation.</title>
        <authorList>
            <consortium name="The Broad Institute Genomics Platform"/>
            <consortium name="The Broad Institute Genome Sequencing Center for Infectious Disease"/>
            <person name="Wu L."/>
            <person name="Ma J."/>
        </authorList>
    </citation>
    <scope>NUCLEOTIDE SEQUENCE [LARGE SCALE GENOMIC DNA]</scope>
    <source>
        <strain evidence="2">KCTC 52644</strain>
    </source>
</reference>
<gene>
    <name evidence="1" type="ORF">ACFSX9_14045</name>
</gene>
<dbReference type="EMBL" id="JBHUOL010000022">
    <property type="protein sequence ID" value="MFD2909856.1"/>
    <property type="molecule type" value="Genomic_DNA"/>
</dbReference>
<dbReference type="RefSeq" id="WP_379808778.1">
    <property type="nucleotide sequence ID" value="NZ_JBHUOL010000022.1"/>
</dbReference>
<evidence type="ECO:0000313" key="2">
    <source>
        <dbReference type="Proteomes" id="UP001597549"/>
    </source>
</evidence>
<comment type="caution">
    <text evidence="1">The sequence shown here is derived from an EMBL/GenBank/DDBJ whole genome shotgun (WGS) entry which is preliminary data.</text>
</comment>
<evidence type="ECO:0000313" key="1">
    <source>
        <dbReference type="EMBL" id="MFD2909856.1"/>
    </source>
</evidence>
<name>A0ABW5ZC00_9FLAO</name>
<accession>A0ABW5ZC00</accession>
<dbReference type="InterPro" id="IPR025460">
    <property type="entry name" value="DUF4280"/>
</dbReference>
<sequence length="224" mass="24424">MAKPDNNDKREARQEEEKADDKLLVVIDGAILECKLCTVPIGMLKVNFDTPTTQGKKTATVMEKDSSSLIFMGTCIKSPNIAVPCAAVMQLGQWKDTGTVLIQDQKPLLKQSTIMCNYGGSEIKITDPGQINIPSTIEEIVNSPKEIISATWIDNDTKKEIQDASLGDNVNILVQTKNYKEGDFVFLDITEKDGGEVKEGKTLITVAGIVKADGTAELKKPHTL</sequence>
<dbReference type="Pfam" id="PF14107">
    <property type="entry name" value="DUF4280"/>
    <property type="match status" value="1"/>
</dbReference>
<proteinExistence type="predicted"/>
<dbReference type="Proteomes" id="UP001597549">
    <property type="component" value="Unassembled WGS sequence"/>
</dbReference>
<keyword evidence="2" id="KW-1185">Reference proteome</keyword>
<organism evidence="1 2">
    <name type="scientific">Flavobacterium ardleyense</name>
    <dbReference type="NCBI Taxonomy" id="2038737"/>
    <lineage>
        <taxon>Bacteria</taxon>
        <taxon>Pseudomonadati</taxon>
        <taxon>Bacteroidota</taxon>
        <taxon>Flavobacteriia</taxon>
        <taxon>Flavobacteriales</taxon>
        <taxon>Flavobacteriaceae</taxon>
        <taxon>Flavobacterium</taxon>
    </lineage>
</organism>